<name>A0ABQ7IUK7_9HELO</name>
<evidence type="ECO:0000313" key="1">
    <source>
        <dbReference type="EMBL" id="KAF7934674.1"/>
    </source>
</evidence>
<sequence length="95" mass="11140">MARSTDFVENFVLSVTTMLCRSRYQRIEYGGKIELILNQCEYIAKDRGELGILMPLFSSSLYSKHEIIDMGIQGIRRRHPRSPELCRIDYWKTHG</sequence>
<dbReference type="GeneID" id="62229493"/>
<gene>
    <name evidence="1" type="ORF">EAE98_002719</name>
</gene>
<accession>A0ABQ7IUK7</accession>
<protein>
    <submittedName>
        <fullName evidence="1">Uncharacterized protein</fullName>
    </submittedName>
</protein>
<dbReference type="RefSeq" id="XP_038812868.1">
    <property type="nucleotide sequence ID" value="XM_038950339.1"/>
</dbReference>
<dbReference type="Proteomes" id="UP000783213">
    <property type="component" value="Unassembled WGS sequence"/>
</dbReference>
<dbReference type="EMBL" id="RCSX01000005">
    <property type="protein sequence ID" value="KAF7934674.1"/>
    <property type="molecule type" value="Genomic_DNA"/>
</dbReference>
<proteinExistence type="predicted"/>
<organism evidence="1 2">
    <name type="scientific">Botrytis deweyae</name>
    <dbReference type="NCBI Taxonomy" id="2478750"/>
    <lineage>
        <taxon>Eukaryota</taxon>
        <taxon>Fungi</taxon>
        <taxon>Dikarya</taxon>
        <taxon>Ascomycota</taxon>
        <taxon>Pezizomycotina</taxon>
        <taxon>Leotiomycetes</taxon>
        <taxon>Helotiales</taxon>
        <taxon>Sclerotiniaceae</taxon>
        <taxon>Botrytis</taxon>
    </lineage>
</organism>
<evidence type="ECO:0000313" key="2">
    <source>
        <dbReference type="Proteomes" id="UP000783213"/>
    </source>
</evidence>
<comment type="caution">
    <text evidence="1">The sequence shown here is derived from an EMBL/GenBank/DDBJ whole genome shotgun (WGS) entry which is preliminary data.</text>
</comment>
<keyword evidence="2" id="KW-1185">Reference proteome</keyword>
<reference evidence="1 2" key="1">
    <citation type="journal article" date="2020" name="Genome Biol. Evol.">
        <title>Comparative genomics of Sclerotiniaceae.</title>
        <authorList>
            <person name="Valero Jimenez C.A."/>
            <person name="Steentjes M."/>
            <person name="Scholten O.E."/>
            <person name="Van Kan J.A.L."/>
        </authorList>
    </citation>
    <scope>NUCLEOTIDE SEQUENCE [LARGE SCALE GENOMIC DNA]</scope>
    <source>
        <strain evidence="1 2">B1</strain>
    </source>
</reference>